<dbReference type="EMBL" id="NCKV01009411">
    <property type="protein sequence ID" value="RWS22233.1"/>
    <property type="molecule type" value="Genomic_DNA"/>
</dbReference>
<gene>
    <name evidence="2" type="ORF">B4U80_11668</name>
</gene>
<name>A0A443S415_9ACAR</name>
<dbReference type="Proteomes" id="UP000288716">
    <property type="component" value="Unassembled WGS sequence"/>
</dbReference>
<organism evidence="2 3">
    <name type="scientific">Leptotrombidium deliense</name>
    <dbReference type="NCBI Taxonomy" id="299467"/>
    <lineage>
        <taxon>Eukaryota</taxon>
        <taxon>Metazoa</taxon>
        <taxon>Ecdysozoa</taxon>
        <taxon>Arthropoda</taxon>
        <taxon>Chelicerata</taxon>
        <taxon>Arachnida</taxon>
        <taxon>Acari</taxon>
        <taxon>Acariformes</taxon>
        <taxon>Trombidiformes</taxon>
        <taxon>Prostigmata</taxon>
        <taxon>Anystina</taxon>
        <taxon>Parasitengona</taxon>
        <taxon>Trombiculoidea</taxon>
        <taxon>Trombiculidae</taxon>
        <taxon>Leptotrombidium</taxon>
    </lineage>
</organism>
<evidence type="ECO:0000313" key="3">
    <source>
        <dbReference type="Proteomes" id="UP000288716"/>
    </source>
</evidence>
<proteinExistence type="predicted"/>
<dbReference type="CDD" id="cd00037">
    <property type="entry name" value="CLECT"/>
    <property type="match status" value="1"/>
</dbReference>
<evidence type="ECO:0000259" key="1">
    <source>
        <dbReference type="PROSITE" id="PS50041"/>
    </source>
</evidence>
<dbReference type="PANTHER" id="PTHR22803">
    <property type="entry name" value="MANNOSE, PHOSPHOLIPASE, LECTIN RECEPTOR RELATED"/>
    <property type="match status" value="1"/>
</dbReference>
<dbReference type="InterPro" id="IPR050111">
    <property type="entry name" value="C-type_lectin/snaclec_domain"/>
</dbReference>
<dbReference type="InterPro" id="IPR016186">
    <property type="entry name" value="C-type_lectin-like/link_sf"/>
</dbReference>
<dbReference type="Gene3D" id="3.10.100.10">
    <property type="entry name" value="Mannose-Binding Protein A, subunit A"/>
    <property type="match status" value="1"/>
</dbReference>
<protein>
    <submittedName>
        <fullName evidence="2">Macrophage mannose receptor 1-like protein</fullName>
    </submittedName>
</protein>
<accession>A0A443S415</accession>
<dbReference type="InterPro" id="IPR001304">
    <property type="entry name" value="C-type_lectin-like"/>
</dbReference>
<sequence length="196" mass="23047">MQSICSDKGATTVSIHSAEEETFLRSIVGYGKYHWLGAQRVQIGRNEFVWTDGSKFDYEHWKSNQPNQLFQERSSCVSVFTDSTFLWFDDNCDLLRSQLCQKAATKTDVEYIEIVKSTMMPQIEKLLSRNFNETNTKLETKIKALENVIELYFFAVYDMFMENRNDVRFNANQDKYNLLRSKVKEIRNKLTEDDEP</sequence>
<dbReference type="AlphaFoldDB" id="A0A443S415"/>
<dbReference type="OrthoDB" id="6369810at2759"/>
<dbReference type="VEuPathDB" id="VectorBase:LDEU009807"/>
<dbReference type="SUPFAM" id="SSF56436">
    <property type="entry name" value="C-type lectin-like"/>
    <property type="match status" value="1"/>
</dbReference>
<dbReference type="Pfam" id="PF00059">
    <property type="entry name" value="Lectin_C"/>
    <property type="match status" value="1"/>
</dbReference>
<dbReference type="InterPro" id="IPR016187">
    <property type="entry name" value="CTDL_fold"/>
</dbReference>
<comment type="caution">
    <text evidence="2">The sequence shown here is derived from an EMBL/GenBank/DDBJ whole genome shotgun (WGS) entry which is preliminary data.</text>
</comment>
<dbReference type="SMART" id="SM00034">
    <property type="entry name" value="CLECT"/>
    <property type="match status" value="1"/>
</dbReference>
<feature type="domain" description="C-type lectin" evidence="1">
    <location>
        <begin position="1"/>
        <end position="101"/>
    </location>
</feature>
<keyword evidence="3" id="KW-1185">Reference proteome</keyword>
<evidence type="ECO:0000313" key="2">
    <source>
        <dbReference type="EMBL" id="RWS22233.1"/>
    </source>
</evidence>
<keyword evidence="2" id="KW-0675">Receptor</keyword>
<reference evidence="2 3" key="1">
    <citation type="journal article" date="2018" name="Gigascience">
        <title>Genomes of trombidid mites reveal novel predicted allergens and laterally-transferred genes associated with secondary metabolism.</title>
        <authorList>
            <person name="Dong X."/>
            <person name="Chaisiri K."/>
            <person name="Xia D."/>
            <person name="Armstrong S.D."/>
            <person name="Fang Y."/>
            <person name="Donnelly M.J."/>
            <person name="Kadowaki T."/>
            <person name="McGarry J.W."/>
            <person name="Darby A.C."/>
            <person name="Makepeace B.L."/>
        </authorList>
    </citation>
    <scope>NUCLEOTIDE SEQUENCE [LARGE SCALE GENOMIC DNA]</scope>
    <source>
        <strain evidence="2">UoL-UT</strain>
    </source>
</reference>
<dbReference type="PROSITE" id="PS50041">
    <property type="entry name" value="C_TYPE_LECTIN_2"/>
    <property type="match status" value="1"/>
</dbReference>